<dbReference type="GO" id="GO:0004452">
    <property type="term" value="F:isopentenyl-diphosphate delta-isomerase activity"/>
    <property type="evidence" value="ECO:0007669"/>
    <property type="project" value="UniProtKB-EC"/>
</dbReference>
<evidence type="ECO:0000256" key="4">
    <source>
        <dbReference type="ARBA" id="ARBA00022490"/>
    </source>
</evidence>
<dbReference type="NCBIfam" id="NF002995">
    <property type="entry name" value="PRK03759.1"/>
    <property type="match status" value="1"/>
</dbReference>
<dbReference type="InterPro" id="IPR015797">
    <property type="entry name" value="NUDIX_hydrolase-like_dom_sf"/>
</dbReference>
<dbReference type="HAMAP" id="MF_00202">
    <property type="entry name" value="Idi"/>
    <property type="match status" value="1"/>
</dbReference>
<keyword evidence="7 10" id="KW-0464">Manganese</keyword>
<comment type="cofactor">
    <cofactor evidence="10">
        <name>Mg(2+)</name>
        <dbReference type="ChEBI" id="CHEBI:18420"/>
    </cofactor>
    <text evidence="10">Binds 1 Mg(2+) ion per subunit. The magnesium ion binds only when substrate is bound.</text>
</comment>
<evidence type="ECO:0000256" key="2">
    <source>
        <dbReference type="ARBA" id="ARBA00007579"/>
    </source>
</evidence>
<dbReference type="Gene3D" id="3.90.79.10">
    <property type="entry name" value="Nucleoside Triphosphate Pyrophosphohydrolase"/>
    <property type="match status" value="1"/>
</dbReference>
<comment type="cofactor">
    <cofactor evidence="10">
        <name>Mn(2+)</name>
        <dbReference type="ChEBI" id="CHEBI:29035"/>
    </cofactor>
    <text evidence="10">Binds 1 Mn(2+) ion per subunit.</text>
</comment>
<keyword evidence="4 10" id="KW-0963">Cytoplasm</keyword>
<dbReference type="InterPro" id="IPR056375">
    <property type="entry name" value="Idi_bact"/>
</dbReference>
<dbReference type="PROSITE" id="PS51462">
    <property type="entry name" value="NUDIX"/>
    <property type="match status" value="1"/>
</dbReference>
<evidence type="ECO:0000256" key="3">
    <source>
        <dbReference type="ARBA" id="ARBA00012057"/>
    </source>
</evidence>
<comment type="similarity">
    <text evidence="2 10">Belongs to the IPP isomerase type 1 family.</text>
</comment>
<dbReference type="SUPFAM" id="SSF55811">
    <property type="entry name" value="Nudix"/>
    <property type="match status" value="1"/>
</dbReference>
<dbReference type="Proteomes" id="UP000838672">
    <property type="component" value="Unassembled WGS sequence"/>
</dbReference>
<evidence type="ECO:0000259" key="11">
    <source>
        <dbReference type="PROSITE" id="PS51462"/>
    </source>
</evidence>
<feature type="domain" description="Nudix hydrolase" evidence="11">
    <location>
        <begin position="28"/>
        <end position="166"/>
    </location>
</feature>
<feature type="binding site" evidence="10">
    <location>
        <position position="70"/>
    </location>
    <ligand>
        <name>Mn(2+)</name>
        <dbReference type="ChEBI" id="CHEBI:29035"/>
    </ligand>
</feature>
<accession>A0ABN8DTK8</accession>
<keyword evidence="8 10" id="KW-0414">Isoprene biosynthesis</keyword>
<evidence type="ECO:0000256" key="6">
    <source>
        <dbReference type="ARBA" id="ARBA00022842"/>
    </source>
</evidence>
<keyword evidence="6 10" id="KW-0460">Magnesium</keyword>
<evidence type="ECO:0000256" key="7">
    <source>
        <dbReference type="ARBA" id="ARBA00023211"/>
    </source>
</evidence>
<organism evidence="12 13">
    <name type="scientific">Vibrio stylophorae</name>
    <dbReference type="NCBI Taxonomy" id="659351"/>
    <lineage>
        <taxon>Bacteria</taxon>
        <taxon>Pseudomonadati</taxon>
        <taxon>Pseudomonadota</taxon>
        <taxon>Gammaproteobacteria</taxon>
        <taxon>Vibrionales</taxon>
        <taxon>Vibrionaceae</taxon>
        <taxon>Vibrio</taxon>
    </lineage>
</organism>
<dbReference type="PANTHER" id="PTHR10885:SF0">
    <property type="entry name" value="ISOPENTENYL-DIPHOSPHATE DELTA-ISOMERASE"/>
    <property type="match status" value="1"/>
</dbReference>
<feature type="binding site" evidence="10">
    <location>
        <position position="88"/>
    </location>
    <ligand>
        <name>Mg(2+)</name>
        <dbReference type="ChEBI" id="CHEBI:18420"/>
    </ligand>
</feature>
<feature type="binding site" evidence="10">
    <location>
        <position position="117"/>
    </location>
    <ligand>
        <name>Mn(2+)</name>
        <dbReference type="ChEBI" id="CHEBI:29035"/>
    </ligand>
</feature>
<feature type="active site" evidence="10">
    <location>
        <position position="68"/>
    </location>
</feature>
<dbReference type="PIRSF" id="PIRSF018427">
    <property type="entry name" value="Isopntndiph_ism"/>
    <property type="match status" value="1"/>
</dbReference>
<gene>
    <name evidence="10 12" type="primary">idi</name>
    <name evidence="12" type="ORF">VST7929_02327</name>
</gene>
<dbReference type="EMBL" id="CAKLDI010000001">
    <property type="protein sequence ID" value="CAH0534396.1"/>
    <property type="molecule type" value="Genomic_DNA"/>
</dbReference>
<dbReference type="Pfam" id="PF00293">
    <property type="entry name" value="NUDIX"/>
    <property type="match status" value="1"/>
</dbReference>
<keyword evidence="5 10" id="KW-0479">Metal-binding</keyword>
<evidence type="ECO:0000256" key="10">
    <source>
        <dbReference type="HAMAP-Rule" id="MF_00202"/>
    </source>
</evidence>
<protein>
    <recommendedName>
        <fullName evidence="3 10">Isopentenyl-diphosphate Delta-isomerase</fullName>
        <shortName evidence="10">IPP isomerase</shortName>
        <ecNumber evidence="3 10">5.3.3.2</ecNumber>
    </recommendedName>
    <alternativeName>
        <fullName evidence="10">IPP:DMAPP isomerase</fullName>
    </alternativeName>
    <alternativeName>
        <fullName evidence="10">Isopentenyl pyrophosphate isomerase</fullName>
    </alternativeName>
</protein>
<comment type="subcellular location">
    <subcellularLocation>
        <location evidence="10">Cytoplasm</location>
    </subcellularLocation>
</comment>
<dbReference type="NCBIfam" id="TIGR02150">
    <property type="entry name" value="IPP_isom_1"/>
    <property type="match status" value="1"/>
</dbReference>
<evidence type="ECO:0000256" key="8">
    <source>
        <dbReference type="ARBA" id="ARBA00023229"/>
    </source>
</evidence>
<evidence type="ECO:0000313" key="12">
    <source>
        <dbReference type="EMBL" id="CAH0534396.1"/>
    </source>
</evidence>
<keyword evidence="9 10" id="KW-0413">Isomerase</keyword>
<feature type="binding site" evidence="10">
    <location>
        <position position="24"/>
    </location>
    <ligand>
        <name>Mn(2+)</name>
        <dbReference type="ChEBI" id="CHEBI:29035"/>
    </ligand>
</feature>
<feature type="binding site" evidence="10">
    <location>
        <position position="30"/>
    </location>
    <ligand>
        <name>Mn(2+)</name>
        <dbReference type="ChEBI" id="CHEBI:29035"/>
    </ligand>
</feature>
<dbReference type="CDD" id="cd02885">
    <property type="entry name" value="NUDIX_IPP_Isomerase"/>
    <property type="match status" value="1"/>
</dbReference>
<dbReference type="RefSeq" id="WP_237466990.1">
    <property type="nucleotide sequence ID" value="NZ_CAKLDI010000001.1"/>
</dbReference>
<proteinExistence type="inferred from homology"/>
<dbReference type="PANTHER" id="PTHR10885">
    <property type="entry name" value="ISOPENTENYL-DIPHOSPHATE DELTA-ISOMERASE"/>
    <property type="match status" value="1"/>
</dbReference>
<comment type="function">
    <text evidence="10">Catalyzes the 1,3-allylic rearrangement of the homoallylic substrate isopentenyl (IPP) to its highly electrophilic allylic isomer, dimethylallyl diphosphate (DMAPP).</text>
</comment>
<comment type="caution">
    <text evidence="12">The sequence shown here is derived from an EMBL/GenBank/DDBJ whole genome shotgun (WGS) entry which is preliminary data.</text>
</comment>
<comment type="pathway">
    <text evidence="1 10">Isoprenoid biosynthesis; dimethylallyl diphosphate biosynthesis; dimethylallyl diphosphate from isopentenyl diphosphate: step 1/1.</text>
</comment>
<dbReference type="InterPro" id="IPR011876">
    <property type="entry name" value="IsopentenylPP_isomerase_typ1"/>
</dbReference>
<sequence>MTEFVVLVDQQGHPCGTQEKLTAHELGQRHLAFSVLLYRRRGDVTELLLQQRALHKYHCGGLWTNTCCSHPRPDEAIEAAVYRRLREEINLTLTTPLVDLSPFEYRAALSNGLVEHEWDHCFLAPYDGPLPPANPDEVMALEWQPLNHVCEHLAAHPHCYTPWFGQVLAKASTWLQQHQVT</sequence>
<dbReference type="EC" id="5.3.3.2" evidence="3 10"/>
<evidence type="ECO:0000256" key="5">
    <source>
        <dbReference type="ARBA" id="ARBA00022723"/>
    </source>
</evidence>
<dbReference type="InterPro" id="IPR000086">
    <property type="entry name" value="NUDIX_hydrolase_dom"/>
</dbReference>
<feature type="binding site" evidence="10">
    <location>
        <position position="115"/>
    </location>
    <ligand>
        <name>Mn(2+)</name>
        <dbReference type="ChEBI" id="CHEBI:29035"/>
    </ligand>
</feature>
<feature type="active site" evidence="10">
    <location>
        <position position="117"/>
    </location>
</feature>
<evidence type="ECO:0000313" key="13">
    <source>
        <dbReference type="Proteomes" id="UP000838672"/>
    </source>
</evidence>
<keyword evidence="13" id="KW-1185">Reference proteome</keyword>
<evidence type="ECO:0000256" key="1">
    <source>
        <dbReference type="ARBA" id="ARBA00004826"/>
    </source>
</evidence>
<reference evidence="12" key="1">
    <citation type="submission" date="2021-11" db="EMBL/GenBank/DDBJ databases">
        <authorList>
            <person name="Rodrigo-Torres L."/>
            <person name="Arahal R. D."/>
            <person name="Lucena T."/>
        </authorList>
    </citation>
    <scope>NUCLEOTIDE SEQUENCE</scope>
    <source>
        <strain evidence="12">CECT 7929</strain>
    </source>
</reference>
<name>A0ABN8DTK8_9VIBR</name>
<comment type="catalytic activity">
    <reaction evidence="10">
        <text>isopentenyl diphosphate = dimethylallyl diphosphate</text>
        <dbReference type="Rhea" id="RHEA:23284"/>
        <dbReference type="ChEBI" id="CHEBI:57623"/>
        <dbReference type="ChEBI" id="CHEBI:128769"/>
        <dbReference type="EC" id="5.3.3.2"/>
    </reaction>
</comment>
<evidence type="ECO:0000256" key="9">
    <source>
        <dbReference type="ARBA" id="ARBA00023235"/>
    </source>
</evidence>